<sequence>MYSSQIMLLIPPMILTLFFPLWLLLSPQPKSNSNLSSSYECGFDPKCNSRIPFSLQFFLITLTFLMFDIELIIILPLPILTTLNLKSLIPSSIILLSLLIISLAYEKSMGMLSWTK</sequence>
<comment type="subcellular location">
    <subcellularLocation>
        <location evidence="1">Membrane</location>
    </subcellularLocation>
    <subcellularLocation>
        <location evidence="9">Mitochondrion membrane</location>
        <topology evidence="9">Multi-pass membrane protein</topology>
    </subcellularLocation>
</comment>
<dbReference type="RefSeq" id="YP_009975059.1">
    <property type="nucleotide sequence ID" value="NC_051998.1"/>
</dbReference>
<evidence type="ECO:0000256" key="4">
    <source>
        <dbReference type="ARBA" id="ARBA00022448"/>
    </source>
</evidence>
<dbReference type="GO" id="GO:0031966">
    <property type="term" value="C:mitochondrial membrane"/>
    <property type="evidence" value="ECO:0007669"/>
    <property type="project" value="UniProtKB-SubCell"/>
</dbReference>
<dbReference type="InterPro" id="IPR038430">
    <property type="entry name" value="NDAH_ubi_oxred_su3_sf"/>
</dbReference>
<feature type="transmembrane region" description="Helical" evidence="9">
    <location>
        <begin position="55"/>
        <end position="75"/>
    </location>
</feature>
<dbReference type="EMBL" id="MN792849">
    <property type="protein sequence ID" value="QNK04401.1"/>
    <property type="molecule type" value="Genomic_DNA"/>
</dbReference>
<keyword evidence="9" id="KW-0679">Respiratory chain</keyword>
<dbReference type="PANTHER" id="PTHR11058:SF9">
    <property type="entry name" value="NADH-UBIQUINONE OXIDOREDUCTASE CHAIN 3"/>
    <property type="match status" value="1"/>
</dbReference>
<name>A0A7G8QC93_9CRUS</name>
<comment type="similarity">
    <text evidence="2 9">Belongs to the complex I subunit 3 family.</text>
</comment>
<geneLocation type="mitochondrion" evidence="10"/>
<dbReference type="GeneID" id="60461547"/>
<feature type="transmembrane region" description="Helical" evidence="9">
    <location>
        <begin position="87"/>
        <end position="105"/>
    </location>
</feature>
<keyword evidence="9" id="KW-0830">Ubiquinone</keyword>
<comment type="catalytic activity">
    <reaction evidence="8 9">
        <text>a ubiquinone + NADH + 5 H(+)(in) = a ubiquinol + NAD(+) + 4 H(+)(out)</text>
        <dbReference type="Rhea" id="RHEA:29091"/>
        <dbReference type="Rhea" id="RHEA-COMP:9565"/>
        <dbReference type="Rhea" id="RHEA-COMP:9566"/>
        <dbReference type="ChEBI" id="CHEBI:15378"/>
        <dbReference type="ChEBI" id="CHEBI:16389"/>
        <dbReference type="ChEBI" id="CHEBI:17976"/>
        <dbReference type="ChEBI" id="CHEBI:57540"/>
        <dbReference type="ChEBI" id="CHEBI:57945"/>
        <dbReference type="EC" id="7.1.1.2"/>
    </reaction>
</comment>
<evidence type="ECO:0000256" key="5">
    <source>
        <dbReference type="ARBA" id="ARBA00022692"/>
    </source>
</evidence>
<comment type="function">
    <text evidence="9">Core subunit of the mitochondrial membrane respiratory chain NADH dehydrogenase (Complex I) which catalyzes electron transfer from NADH through the respiratory chain, using ubiquinone as an electron acceptor. Essential for the catalytic activity of complex I.</text>
</comment>
<evidence type="ECO:0000256" key="1">
    <source>
        <dbReference type="ARBA" id="ARBA00004370"/>
    </source>
</evidence>
<dbReference type="EC" id="7.1.1.2" evidence="9"/>
<dbReference type="Gene3D" id="1.20.58.1610">
    <property type="entry name" value="NADH:ubiquinone/plastoquinone oxidoreductase, chain 3"/>
    <property type="match status" value="1"/>
</dbReference>
<dbReference type="Pfam" id="PF00507">
    <property type="entry name" value="Oxidored_q4"/>
    <property type="match status" value="1"/>
</dbReference>
<reference evidence="10" key="1">
    <citation type="submission" date="2019-12" db="EMBL/GenBank/DDBJ databases">
        <authorList>
            <person name="Dunlop J."/>
            <person name="Grau J.H."/>
            <person name="Gjerde B."/>
            <person name="Meixner M."/>
            <person name="Tappe D."/>
        </authorList>
    </citation>
    <scope>NUCLEOTIDE SEQUENCE</scope>
</reference>
<evidence type="ECO:0000256" key="8">
    <source>
        <dbReference type="ARBA" id="ARBA00049551"/>
    </source>
</evidence>
<protein>
    <recommendedName>
        <fullName evidence="3 9">NADH-ubiquinone oxidoreductase chain 3</fullName>
        <ecNumber evidence="9">7.1.1.2</ecNumber>
    </recommendedName>
</protein>
<keyword evidence="7 9" id="KW-0472">Membrane</keyword>
<dbReference type="PANTHER" id="PTHR11058">
    <property type="entry name" value="NADH-UBIQUINONE OXIDOREDUCTASE CHAIN 3"/>
    <property type="match status" value="1"/>
</dbReference>
<dbReference type="AlphaFoldDB" id="A0A7G8QC93"/>
<keyword evidence="9" id="KW-1278">Translocase</keyword>
<keyword evidence="6 9" id="KW-1133">Transmembrane helix</keyword>
<dbReference type="GO" id="GO:0030964">
    <property type="term" value="C:NADH dehydrogenase complex"/>
    <property type="evidence" value="ECO:0007669"/>
    <property type="project" value="TreeGrafter"/>
</dbReference>
<keyword evidence="4 9" id="KW-0813">Transport</keyword>
<accession>A0A7G8QC93</accession>
<proteinExistence type="inferred from homology"/>
<evidence type="ECO:0000313" key="10">
    <source>
        <dbReference type="EMBL" id="QNK04401.1"/>
    </source>
</evidence>
<evidence type="ECO:0000256" key="6">
    <source>
        <dbReference type="ARBA" id="ARBA00022989"/>
    </source>
</evidence>
<dbReference type="CTD" id="4537"/>
<evidence type="ECO:0000256" key="2">
    <source>
        <dbReference type="ARBA" id="ARBA00008472"/>
    </source>
</evidence>
<evidence type="ECO:0000256" key="9">
    <source>
        <dbReference type="RuleBase" id="RU003640"/>
    </source>
</evidence>
<gene>
    <name evidence="10" type="primary">ND3</name>
</gene>
<dbReference type="InterPro" id="IPR000440">
    <property type="entry name" value="NADH_UbQ/plastoQ_OxRdtase_su3"/>
</dbReference>
<evidence type="ECO:0000256" key="7">
    <source>
        <dbReference type="ARBA" id="ARBA00023136"/>
    </source>
</evidence>
<keyword evidence="9" id="KW-0520">NAD</keyword>
<organism evidence="10">
    <name type="scientific">Linguatula arctica</name>
    <dbReference type="NCBI Taxonomy" id="1346601"/>
    <lineage>
        <taxon>Eukaryota</taxon>
        <taxon>Metazoa</taxon>
        <taxon>Ecdysozoa</taxon>
        <taxon>Arthropoda</taxon>
        <taxon>Crustacea</taxon>
        <taxon>Oligostraca</taxon>
        <taxon>Ichthyostraca</taxon>
        <taxon>Pentastomida</taxon>
        <taxon>Porocephalida</taxon>
        <taxon>Linguatulidae</taxon>
        <taxon>Linguatula</taxon>
    </lineage>
</organism>
<evidence type="ECO:0000256" key="3">
    <source>
        <dbReference type="ARBA" id="ARBA00021007"/>
    </source>
</evidence>
<keyword evidence="9" id="KW-0249">Electron transport</keyword>
<dbReference type="GO" id="GO:0008137">
    <property type="term" value="F:NADH dehydrogenase (ubiquinone) activity"/>
    <property type="evidence" value="ECO:0007669"/>
    <property type="project" value="UniProtKB-UniRule"/>
</dbReference>
<feature type="transmembrane region" description="Helical" evidence="9">
    <location>
        <begin position="6"/>
        <end position="25"/>
    </location>
</feature>
<keyword evidence="9 10" id="KW-0496">Mitochondrion</keyword>
<keyword evidence="5 9" id="KW-0812">Transmembrane</keyword>